<comment type="caution">
    <text evidence="2">The sequence shown here is derived from an EMBL/GenBank/DDBJ whole genome shotgun (WGS) entry which is preliminary data.</text>
</comment>
<evidence type="ECO:0000313" key="3">
    <source>
        <dbReference type="Proteomes" id="UP000707451"/>
    </source>
</evidence>
<dbReference type="EMBL" id="JAHRHY010000001">
    <property type="protein sequence ID" value="KAG9072539.1"/>
    <property type="molecule type" value="Genomic_DNA"/>
</dbReference>
<feature type="region of interest" description="Disordered" evidence="1">
    <location>
        <begin position="1"/>
        <end position="20"/>
    </location>
</feature>
<organism evidence="2 3">
    <name type="scientific">Linnemannia hyalina</name>
    <dbReference type="NCBI Taxonomy" id="64524"/>
    <lineage>
        <taxon>Eukaryota</taxon>
        <taxon>Fungi</taxon>
        <taxon>Fungi incertae sedis</taxon>
        <taxon>Mucoromycota</taxon>
        <taxon>Mortierellomycotina</taxon>
        <taxon>Mortierellomycetes</taxon>
        <taxon>Mortierellales</taxon>
        <taxon>Mortierellaceae</taxon>
        <taxon>Linnemannia</taxon>
    </lineage>
</organism>
<gene>
    <name evidence="2" type="ORF">KI688_000310</name>
</gene>
<feature type="compositionally biased region" description="Basic and acidic residues" evidence="1">
    <location>
        <begin position="9"/>
        <end position="19"/>
    </location>
</feature>
<feature type="region of interest" description="Disordered" evidence="1">
    <location>
        <begin position="93"/>
        <end position="123"/>
    </location>
</feature>
<name>A0A9P7Y6F9_9FUNG</name>
<protein>
    <submittedName>
        <fullName evidence="2">Uncharacterized protein</fullName>
    </submittedName>
</protein>
<accession>A0A9P7Y6F9</accession>
<feature type="compositionally biased region" description="Polar residues" evidence="1">
    <location>
        <begin position="114"/>
        <end position="123"/>
    </location>
</feature>
<dbReference type="Proteomes" id="UP000707451">
    <property type="component" value="Unassembled WGS sequence"/>
</dbReference>
<dbReference type="OrthoDB" id="10380759at2759"/>
<dbReference type="AlphaFoldDB" id="A0A9P7Y6F9"/>
<sequence length="123" mass="14128">MMKSSSTTSDERHQAEEKNIPNNKSFKLGFVRFSFVELVIQSFEWWTVRESVRKAVYADIYPNRLTSGSREHCTPVAADCIHVDHRIHRNSYLQVDDNSRPSTPTAGDPEVFTSLGQVQRSLR</sequence>
<proteinExistence type="predicted"/>
<evidence type="ECO:0000256" key="1">
    <source>
        <dbReference type="SAM" id="MobiDB-lite"/>
    </source>
</evidence>
<reference evidence="2" key="1">
    <citation type="submission" date="2021-06" db="EMBL/GenBank/DDBJ databases">
        <title>Genome Sequence of Mortierella hyaline Strain SCG-10, a Cold-Adapted, Nitrate-Reducing Fungus Isolated from Soil in Minnesota, USA.</title>
        <authorList>
            <person name="Aldossari N."/>
        </authorList>
    </citation>
    <scope>NUCLEOTIDE SEQUENCE</scope>
    <source>
        <strain evidence="2">SCG-10</strain>
    </source>
</reference>
<keyword evidence="3" id="KW-1185">Reference proteome</keyword>
<evidence type="ECO:0000313" key="2">
    <source>
        <dbReference type="EMBL" id="KAG9072539.1"/>
    </source>
</evidence>